<sequence>MSSASLASGGAGGGQHSHSHLSHHPGHPNHLPSSSPGYAQQQQQASLSSAGGGGGPNNSNSSSSSPHQPTPPPVGQGVREPIEVEPMDDVPLPTVMSRLEDCLVQLRDVVRDIFTCPPIVPSASTMDSYSTPAGSQVCALPVPLCATPVLMVFACLPSNHEVFQLITAVSAIAGSCPRVEEVAPTLAHKLIKSVFEGASLAANRTSHNAIRGIDPTGLYMEVFFAVLAALRRESDVVSKLAGEVLSLSCSSATIPPKKSNTTVAAGLVRYRLVSLPAFDLILANHLDNGRNLAVLEFILALLKTLLDQHAICRQDLPTTFKTLTEAPAATLPAKLIQLKGWQPLPVAEARTKLLNAFKDQEQDRKNDPRERLTTMTELLENYASPSRPVKVRSLPRLPAVTSKDRQLIAMIFEEWLRFCSWAGGGAGVCTPGGPGSGNASAKMMMMMSGGGMGGHSSLAGGANESASLLRATFFQRVSHQGLLRMDEDTDRFFAVCVEEAVRCAFAYVTEKEQAEEEKKKKIEEEQEDADGGKGKGDECDEADDKKNKEDDGEVEVGEEEKMKKSKSDEKKKKKKKEAEEGEEDEDDHDYKKKEGDEEKKEDGKVQKKGKEKASGGGGNEKKKEKKKAMKEGEEDEDEDEKHEKEGKTPSSDSEVGTSSTSSKGGSHSTSKTSKKSSPKGVEESDEEKDKTKKSSGKSGSSDEDSTKKKKGKKTDNEKDGEQEKEQDDEVEEKKKKSKEKEKEGEDDNEKENEESSPGSPSSSSSCASSLLLTSSSTYPSSTIVEFDMSSVSLEMLKSMETPPEESEKMLDVAPLDSLAKMVVGMMNLVDPVQISPVMILQRALGIICRHIHMEAERLGPAFNQRPYYRLLLAIVLEVTASSPSPSSSSSGNPSSSLANGGGGNENAAHATAGASKGLHPHGGHHHHPSASSSSQTASSSTSSTGMNSSSASSSAAAETQLLPSLLSFAEHLALLNPTRVPAFAFAWLGLVGHRAFMPRLLKTGRGWAPLQRLLILHFEFLHPFLRSVTLSDSIRLLYKGTLRVLLVLLHDFPEFLCDYHFSFCDVLPLNCVQLRNVVLSAFPRNMKLPDPFLPNLKVDLLADIKTMPRILENFTVTLLQKGLKKDIDTFWHTRDPSLLSRMRSKLLLPREDAVAIGTKYDVPLLNAFLLYVGSGIPERVTSAAAATTAGGGGAGPSDTMMASFGLRGGVNNASASHHPSNNSSSTSGAGVVATPSLAASGTGGSGNSSSSHHSVDMMMSPSLDILLYMSKELDMEGRYLLMSAIANHLRYPNAHTHYFSCVLLWLFGESREELIQEQITRVLLERLIVHRPHPWGLLITFIELIKNPRFSFWSCSFVSAAPEVEKLFQSVALTCLGQSGTHQLQQQRQR</sequence>
<dbReference type="VEuPathDB" id="ToxoDB:CSUI_001570"/>
<feature type="compositionally biased region" description="Basic and acidic residues" evidence="1">
    <location>
        <begin position="713"/>
        <end position="723"/>
    </location>
</feature>
<dbReference type="PANTHER" id="PTHR13162:SF8">
    <property type="entry name" value="CCR4-NOT TRANSCRIPTION COMPLEX SUBUNIT 1"/>
    <property type="match status" value="1"/>
</dbReference>
<feature type="compositionally biased region" description="Basic and acidic residues" evidence="1">
    <location>
        <begin position="559"/>
        <end position="570"/>
    </location>
</feature>
<feature type="compositionally biased region" description="Basic residues" evidence="1">
    <location>
        <begin position="17"/>
        <end position="27"/>
    </location>
</feature>
<feature type="region of interest" description="Disordered" evidence="1">
    <location>
        <begin position="514"/>
        <end position="768"/>
    </location>
</feature>
<dbReference type="Pfam" id="PF04054">
    <property type="entry name" value="Not1"/>
    <property type="match status" value="2"/>
</dbReference>
<feature type="domain" description="CCR4-NOT transcription complex subunit 1-like NOT1 connector" evidence="3">
    <location>
        <begin position="159"/>
        <end position="326"/>
    </location>
</feature>
<dbReference type="Pfam" id="PF25097">
    <property type="entry name" value="ARM_Cnot1"/>
    <property type="match status" value="1"/>
</dbReference>
<feature type="compositionally biased region" description="Low complexity" evidence="1">
    <location>
        <begin position="905"/>
        <end position="915"/>
    </location>
</feature>
<dbReference type="RefSeq" id="XP_067926242.1">
    <property type="nucleotide sequence ID" value="XM_068061775.1"/>
</dbReference>
<dbReference type="InterPro" id="IPR040398">
    <property type="entry name" value="Not1"/>
</dbReference>
<dbReference type="InterPro" id="IPR007196">
    <property type="entry name" value="CCR4-Not_Not1_C"/>
</dbReference>
<protein>
    <submittedName>
        <fullName evidence="4">Ccr4-not complex not1 protein</fullName>
    </submittedName>
</protein>
<dbReference type="GO" id="GO:0000932">
    <property type="term" value="C:P-body"/>
    <property type="evidence" value="ECO:0007669"/>
    <property type="project" value="TreeGrafter"/>
</dbReference>
<dbReference type="CDD" id="cd20710">
    <property type="entry name" value="NOT1_connector"/>
    <property type="match status" value="1"/>
</dbReference>
<feature type="compositionally biased region" description="Basic and acidic residues" evidence="1">
    <location>
        <begin position="588"/>
        <end position="605"/>
    </location>
</feature>
<reference evidence="4 5" key="1">
    <citation type="journal article" date="2017" name="Int. J. Parasitol.">
        <title>The genome of the protozoan parasite Cystoisospora suis and a reverse vaccinology approach to identify vaccine candidates.</title>
        <authorList>
            <person name="Palmieri N."/>
            <person name="Shrestha A."/>
            <person name="Ruttkowski B."/>
            <person name="Beck T."/>
            <person name="Vogl C."/>
            <person name="Tomley F."/>
            <person name="Blake D.P."/>
            <person name="Joachim A."/>
        </authorList>
    </citation>
    <scope>NUCLEOTIDE SEQUENCE [LARGE SCALE GENOMIC DNA]</scope>
    <source>
        <strain evidence="4 5">Wien I</strain>
    </source>
</reference>
<feature type="compositionally biased region" description="Basic and acidic residues" evidence="1">
    <location>
        <begin position="731"/>
        <end position="743"/>
    </location>
</feature>
<dbReference type="Proteomes" id="UP000221165">
    <property type="component" value="Unassembled WGS sequence"/>
</dbReference>
<feature type="region of interest" description="Disordered" evidence="1">
    <location>
        <begin position="1"/>
        <end position="79"/>
    </location>
</feature>
<feature type="compositionally biased region" description="Low complexity" evidence="1">
    <location>
        <begin position="1212"/>
        <end position="1234"/>
    </location>
</feature>
<evidence type="ECO:0000259" key="2">
    <source>
        <dbReference type="Pfam" id="PF04054"/>
    </source>
</evidence>
<dbReference type="Gene3D" id="1.25.40.790">
    <property type="match status" value="1"/>
</dbReference>
<comment type="caution">
    <text evidence="4">The sequence shown here is derived from an EMBL/GenBank/DDBJ whole genome shotgun (WGS) entry which is preliminary data.</text>
</comment>
<dbReference type="PANTHER" id="PTHR13162">
    <property type="entry name" value="CCR4-NOT TRANSCRIPTION COMPLEX"/>
    <property type="match status" value="1"/>
</dbReference>
<dbReference type="GO" id="GO:0030015">
    <property type="term" value="C:CCR4-NOT core complex"/>
    <property type="evidence" value="ECO:0007669"/>
    <property type="project" value="InterPro"/>
</dbReference>
<dbReference type="GO" id="GO:0000288">
    <property type="term" value="P:nuclear-transcribed mRNA catabolic process, deadenylation-dependent decay"/>
    <property type="evidence" value="ECO:0007669"/>
    <property type="project" value="TreeGrafter"/>
</dbReference>
<evidence type="ECO:0000313" key="4">
    <source>
        <dbReference type="EMBL" id="PHJ24569.1"/>
    </source>
</evidence>
<accession>A0A2C6L9Z4</accession>
<dbReference type="GO" id="GO:0017148">
    <property type="term" value="P:negative regulation of translation"/>
    <property type="evidence" value="ECO:0007669"/>
    <property type="project" value="InterPro"/>
</dbReference>
<dbReference type="GO" id="GO:0060090">
    <property type="term" value="F:molecular adaptor activity"/>
    <property type="evidence" value="ECO:0007669"/>
    <property type="project" value="TreeGrafter"/>
</dbReference>
<dbReference type="EMBL" id="MIGC01000635">
    <property type="protein sequence ID" value="PHJ24569.1"/>
    <property type="molecule type" value="Genomic_DNA"/>
</dbReference>
<feature type="compositionally biased region" description="Acidic residues" evidence="1">
    <location>
        <begin position="744"/>
        <end position="754"/>
    </location>
</feature>
<organism evidence="4 5">
    <name type="scientific">Cystoisospora suis</name>
    <dbReference type="NCBI Taxonomy" id="483139"/>
    <lineage>
        <taxon>Eukaryota</taxon>
        <taxon>Sar</taxon>
        <taxon>Alveolata</taxon>
        <taxon>Apicomplexa</taxon>
        <taxon>Conoidasida</taxon>
        <taxon>Coccidia</taxon>
        <taxon>Eucoccidiorida</taxon>
        <taxon>Eimeriorina</taxon>
        <taxon>Sarcocystidae</taxon>
        <taxon>Cystoisospora</taxon>
    </lineage>
</organism>
<name>A0A2C6L9Z4_9APIC</name>
<feature type="compositionally biased region" description="Basic and acidic residues" evidence="1">
    <location>
        <begin position="530"/>
        <end position="549"/>
    </location>
</feature>
<dbReference type="GeneID" id="94424986"/>
<feature type="domain" description="CCR4-Not complex component Not1 C-terminal" evidence="2">
    <location>
        <begin position="955"/>
        <end position="1183"/>
    </location>
</feature>
<feature type="compositionally biased region" description="Low complexity" evidence="1">
    <location>
        <begin position="650"/>
        <end position="671"/>
    </location>
</feature>
<feature type="domain" description="CCR4-Not complex component Not1 C-terminal" evidence="2">
    <location>
        <begin position="1251"/>
        <end position="1372"/>
    </location>
</feature>
<feature type="region of interest" description="Disordered" evidence="1">
    <location>
        <begin position="1212"/>
        <end position="1254"/>
    </location>
</feature>
<dbReference type="Gene3D" id="1.25.40.800">
    <property type="match status" value="1"/>
</dbReference>
<evidence type="ECO:0000313" key="5">
    <source>
        <dbReference type="Proteomes" id="UP000221165"/>
    </source>
</evidence>
<dbReference type="InterPro" id="IPR055454">
    <property type="entry name" value="CNOT1-like_NOT1_connector"/>
</dbReference>
<feature type="region of interest" description="Disordered" evidence="1">
    <location>
        <begin position="882"/>
        <end position="952"/>
    </location>
</feature>
<feature type="compositionally biased region" description="Low complexity" evidence="1">
    <location>
        <begin position="882"/>
        <end position="898"/>
    </location>
</feature>
<feature type="compositionally biased region" description="Basic and acidic residues" evidence="1">
    <location>
        <begin position="514"/>
        <end position="523"/>
    </location>
</feature>
<feature type="compositionally biased region" description="Low complexity" evidence="1">
    <location>
        <begin position="755"/>
        <end position="768"/>
    </location>
</feature>
<feature type="compositionally biased region" description="Low complexity" evidence="1">
    <location>
        <begin position="28"/>
        <end position="49"/>
    </location>
</feature>
<evidence type="ECO:0000259" key="3">
    <source>
        <dbReference type="Pfam" id="PF25097"/>
    </source>
</evidence>
<keyword evidence="5" id="KW-1185">Reference proteome</keyword>
<feature type="compositionally biased region" description="Low complexity" evidence="1">
    <location>
        <begin position="57"/>
        <end position="67"/>
    </location>
</feature>
<evidence type="ECO:0000256" key="1">
    <source>
        <dbReference type="SAM" id="MobiDB-lite"/>
    </source>
</evidence>
<dbReference type="OrthoDB" id="1933107at2759"/>
<gene>
    <name evidence="4" type="ORF">CSUI_001570</name>
</gene>
<feature type="compositionally biased region" description="Low complexity" evidence="1">
    <location>
        <begin position="929"/>
        <end position="952"/>
    </location>
</feature>
<feature type="compositionally biased region" description="Basic residues" evidence="1">
    <location>
        <begin position="918"/>
        <end position="928"/>
    </location>
</feature>
<proteinExistence type="predicted"/>